<proteinExistence type="predicted"/>
<keyword evidence="2" id="KW-0472">Membrane</keyword>
<dbReference type="Proteomes" id="UP001362999">
    <property type="component" value="Unassembled WGS sequence"/>
</dbReference>
<evidence type="ECO:0000256" key="2">
    <source>
        <dbReference type="SAM" id="Phobius"/>
    </source>
</evidence>
<feature type="compositionally biased region" description="Acidic residues" evidence="1">
    <location>
        <begin position="189"/>
        <end position="206"/>
    </location>
</feature>
<gene>
    <name evidence="4" type="ORF">R3P38DRAFT_3425830</name>
</gene>
<accession>A0AAV9ZWN2</accession>
<keyword evidence="5" id="KW-1185">Reference proteome</keyword>
<protein>
    <recommendedName>
        <fullName evidence="3">DUF6589 domain-containing protein</fullName>
    </recommendedName>
</protein>
<dbReference type="EMBL" id="JAWWNJ010000102">
    <property type="protein sequence ID" value="KAK6995643.1"/>
    <property type="molecule type" value="Genomic_DNA"/>
</dbReference>
<evidence type="ECO:0000313" key="5">
    <source>
        <dbReference type="Proteomes" id="UP001362999"/>
    </source>
</evidence>
<evidence type="ECO:0000256" key="1">
    <source>
        <dbReference type="SAM" id="MobiDB-lite"/>
    </source>
</evidence>
<dbReference type="Pfam" id="PF20231">
    <property type="entry name" value="DUF6589"/>
    <property type="match status" value="1"/>
</dbReference>
<keyword evidence="2" id="KW-0812">Transmembrane</keyword>
<comment type="caution">
    <text evidence="4">The sequence shown here is derived from an EMBL/GenBank/DDBJ whole genome shotgun (WGS) entry which is preliminary data.</text>
</comment>
<evidence type="ECO:0000259" key="3">
    <source>
        <dbReference type="Pfam" id="PF20231"/>
    </source>
</evidence>
<dbReference type="AlphaFoldDB" id="A0AAV9ZWN2"/>
<dbReference type="InterPro" id="IPR046496">
    <property type="entry name" value="DUF6589"/>
</dbReference>
<organism evidence="4 5">
    <name type="scientific">Favolaschia claudopus</name>
    <dbReference type="NCBI Taxonomy" id="2862362"/>
    <lineage>
        <taxon>Eukaryota</taxon>
        <taxon>Fungi</taxon>
        <taxon>Dikarya</taxon>
        <taxon>Basidiomycota</taxon>
        <taxon>Agaricomycotina</taxon>
        <taxon>Agaricomycetes</taxon>
        <taxon>Agaricomycetidae</taxon>
        <taxon>Agaricales</taxon>
        <taxon>Marasmiineae</taxon>
        <taxon>Mycenaceae</taxon>
        <taxon>Favolaschia</taxon>
    </lineage>
</organism>
<reference evidence="4 5" key="1">
    <citation type="journal article" date="2024" name="J Genomics">
        <title>Draft genome sequencing and assembly of Favolaschia claudopus CIRM-BRFM 2984 isolated from oak limbs.</title>
        <authorList>
            <person name="Navarro D."/>
            <person name="Drula E."/>
            <person name="Chaduli D."/>
            <person name="Cazenave R."/>
            <person name="Ahrendt S."/>
            <person name="Wang J."/>
            <person name="Lipzen A."/>
            <person name="Daum C."/>
            <person name="Barry K."/>
            <person name="Grigoriev I.V."/>
            <person name="Favel A."/>
            <person name="Rosso M.N."/>
            <person name="Martin F."/>
        </authorList>
    </citation>
    <scope>NUCLEOTIDE SEQUENCE [LARGE SCALE GENOMIC DNA]</scope>
    <source>
        <strain evidence="4 5">CIRM-BRFM 2984</strain>
    </source>
</reference>
<evidence type="ECO:0000313" key="4">
    <source>
        <dbReference type="EMBL" id="KAK6995643.1"/>
    </source>
</evidence>
<sequence length="907" mass="101537">MCHQLPLNKHFSFEIPGFYGLYRSTKTVGEIFTANLVFSLTIFFSISVRQLLYWLFTTNIPRVTRAVSHFMGYFPTNHSLEEQFGPAMLFALWRDGDRYPRAQLFLRDMTVPCAHELIFEDSNRIITSPLLQVRVKTLTIQQLRDLLHPSKLIEIIKGLAPFTWGLLHTFSASPNAWRKRPKQKAGEEMQGEEEDWVDDPNDDPLESGEAGLGDSAGTSWQKEYPGFSRNPVFAILLTITMLAFVRNRATNLLPLILGLFFKISGTSARVVLMLSNAGICVSSHTVERLKVRITEDAIQLAVQLMTSGQVYFTIFDNINIFLRKAQQRLSNKNDMINATNSAVVGVEDVEPFTESDLAEQLALRGHRANATAMDVLPTAADDKVVGQTFVALIAEMILAFTPGNSKWSERADIAAGVSAMLPMDRPLPPTVSDARPFGVFDVNEGSKKGGVKFLKEAQQRSTLSEATWSSIPRIFVGDWLSSNNLRAARRDRTNDINPMERLEYVQELSAPFHFALQVSHMLMRVHYGHAVEDPGSLAAHKGLLNRKWDVNKSNYAAAKSLIRHSLIARILHCVMVIKGFTRFSELSQWRPSLADIQAISQRISTEFATATAAQAAQAAGDECPFLLHVWEAVAFADPGQLIRVLRYWVLAFRGVGQHNYARECVEVLVRWKYELSDKSRRALERSWFIHPRGIRGRSIASDLYLERLNLRYARVFIASGSGVTIEYIMRKGSACVEAFRDLTHMVANFFGDPDRARKSKEVKFTQDMEALITEMQRRKFHIVSKVPHFVPAPPKKVRKNAAQNSKPPEAPRSAIIDVFVKGAEEWNGKFKDFIKSTTFDPALGGYPPAAVTASSPRDTTLDTHTVFDNLARNPLTYDTYTDLHSSDSGVADISGALGGGGDFDGVE</sequence>
<feature type="region of interest" description="Disordered" evidence="1">
    <location>
        <begin position="178"/>
        <end position="217"/>
    </location>
</feature>
<name>A0AAV9ZWN2_9AGAR</name>
<feature type="domain" description="DUF6589" evidence="3">
    <location>
        <begin position="371"/>
        <end position="758"/>
    </location>
</feature>
<feature type="transmembrane region" description="Helical" evidence="2">
    <location>
        <begin position="32"/>
        <end position="56"/>
    </location>
</feature>
<keyword evidence="2" id="KW-1133">Transmembrane helix</keyword>